<proteinExistence type="predicted"/>
<feature type="compositionally biased region" description="Polar residues" evidence="1">
    <location>
        <begin position="30"/>
        <end position="39"/>
    </location>
</feature>
<evidence type="ECO:0000256" key="1">
    <source>
        <dbReference type="SAM" id="MobiDB-lite"/>
    </source>
</evidence>
<keyword evidence="3" id="KW-1185">Reference proteome</keyword>
<feature type="region of interest" description="Disordered" evidence="1">
    <location>
        <begin position="1"/>
        <end position="60"/>
    </location>
</feature>
<gene>
    <name evidence="2" type="ORF">M9Y10_038532</name>
</gene>
<accession>A0ABR2K8Q8</accession>
<evidence type="ECO:0000313" key="3">
    <source>
        <dbReference type="Proteomes" id="UP001470230"/>
    </source>
</evidence>
<dbReference type="Proteomes" id="UP001470230">
    <property type="component" value="Unassembled WGS sequence"/>
</dbReference>
<feature type="compositionally biased region" description="Basic and acidic residues" evidence="1">
    <location>
        <begin position="10"/>
        <end position="26"/>
    </location>
</feature>
<evidence type="ECO:0000313" key="2">
    <source>
        <dbReference type="EMBL" id="KAK8887485.1"/>
    </source>
</evidence>
<sequence length="104" mass="12364">MQFNSLPSTFEKRNEAQNKEEKKESENDNWSSLNSTANQFEDIEIPDAREEEDEDDEELNRRLYIPPNLIYLYQSMSLNDTKDEFIDSMSDIFTIENIQNNDMN</sequence>
<name>A0ABR2K8Q8_9EUKA</name>
<feature type="compositionally biased region" description="Acidic residues" evidence="1">
    <location>
        <begin position="41"/>
        <end position="58"/>
    </location>
</feature>
<organism evidence="2 3">
    <name type="scientific">Tritrichomonas musculus</name>
    <dbReference type="NCBI Taxonomy" id="1915356"/>
    <lineage>
        <taxon>Eukaryota</taxon>
        <taxon>Metamonada</taxon>
        <taxon>Parabasalia</taxon>
        <taxon>Tritrichomonadida</taxon>
        <taxon>Tritrichomonadidae</taxon>
        <taxon>Tritrichomonas</taxon>
    </lineage>
</organism>
<protein>
    <submittedName>
        <fullName evidence="2">Uncharacterized protein</fullName>
    </submittedName>
</protein>
<comment type="caution">
    <text evidence="2">The sequence shown here is derived from an EMBL/GenBank/DDBJ whole genome shotgun (WGS) entry which is preliminary data.</text>
</comment>
<dbReference type="EMBL" id="JAPFFF010000006">
    <property type="protein sequence ID" value="KAK8887485.1"/>
    <property type="molecule type" value="Genomic_DNA"/>
</dbReference>
<reference evidence="2 3" key="1">
    <citation type="submission" date="2024-04" db="EMBL/GenBank/DDBJ databases">
        <title>Tritrichomonas musculus Genome.</title>
        <authorList>
            <person name="Alves-Ferreira E."/>
            <person name="Grigg M."/>
            <person name="Lorenzi H."/>
            <person name="Galac M."/>
        </authorList>
    </citation>
    <scope>NUCLEOTIDE SEQUENCE [LARGE SCALE GENOMIC DNA]</scope>
    <source>
        <strain evidence="2 3">EAF2021</strain>
    </source>
</reference>